<comment type="caution">
    <text evidence="2">The sequence shown here is derived from an EMBL/GenBank/DDBJ whole genome shotgun (WGS) entry which is preliminary data.</text>
</comment>
<dbReference type="EMBL" id="AMKT01000041">
    <property type="protein sequence ID" value="OXG22053.1"/>
    <property type="molecule type" value="Genomic_DNA"/>
</dbReference>
<dbReference type="OrthoDB" id="2564094at2759"/>
<feature type="compositionally biased region" description="Basic and acidic residues" evidence="1">
    <location>
        <begin position="145"/>
        <end position="178"/>
    </location>
</feature>
<dbReference type="Proteomes" id="UP000199727">
    <property type="component" value="Unassembled WGS sequence"/>
</dbReference>
<feature type="compositionally biased region" description="Polar residues" evidence="1">
    <location>
        <begin position="192"/>
        <end position="202"/>
    </location>
</feature>
<feature type="region of interest" description="Disordered" evidence="1">
    <location>
        <begin position="125"/>
        <end position="234"/>
    </location>
</feature>
<gene>
    <name evidence="2" type="ORF">C361_03481</name>
</gene>
<feature type="compositionally biased region" description="Basic and acidic residues" evidence="1">
    <location>
        <begin position="372"/>
        <end position="392"/>
    </location>
</feature>
<evidence type="ECO:0000256" key="1">
    <source>
        <dbReference type="SAM" id="MobiDB-lite"/>
    </source>
</evidence>
<organism evidence="2 3">
    <name type="scientific">Cryptococcus neoformans Tu259-1</name>
    <dbReference type="NCBI Taxonomy" id="1230072"/>
    <lineage>
        <taxon>Eukaryota</taxon>
        <taxon>Fungi</taxon>
        <taxon>Dikarya</taxon>
        <taxon>Basidiomycota</taxon>
        <taxon>Agaricomycotina</taxon>
        <taxon>Tremellomycetes</taxon>
        <taxon>Tremellales</taxon>
        <taxon>Cryptococcaceae</taxon>
        <taxon>Cryptococcus</taxon>
        <taxon>Cryptococcus neoformans species complex</taxon>
    </lineage>
</organism>
<evidence type="ECO:0000313" key="3">
    <source>
        <dbReference type="Proteomes" id="UP000199727"/>
    </source>
</evidence>
<feature type="region of interest" description="Disordered" evidence="1">
    <location>
        <begin position="261"/>
        <end position="392"/>
    </location>
</feature>
<dbReference type="AlphaFoldDB" id="A0A854QEL6"/>
<protein>
    <submittedName>
        <fullName evidence="2">Uncharacterized protein</fullName>
    </submittedName>
</protein>
<accession>A0A854QEL6</accession>
<feature type="compositionally biased region" description="Basic and acidic residues" evidence="1">
    <location>
        <begin position="209"/>
        <end position="218"/>
    </location>
</feature>
<name>A0A854QEL6_CRYNE</name>
<sequence>MPPVPITFQFPIPPSSVTISPTKRQAHKGGYHELTSIKPVSFTYDSPLHTSPITSQTINGDDNIPNAKRTCARPTKRRKASVHVAPLASEQYVTVTPLYRPIINRCLAYVSSDETLADVHALTGHPYSPESDWGNTRSFNPSDLEVARSEKPKKLNRRELKEKKAKEARAKRLVRELKGQAVEDEEEVPIITEQTPTPSVQEDTPAADQPERSKDKGSDSISKLSPPLSRAPLKRTRSFNALSHTGNGVHAASPLRAVIGANGHRNTDDQPAAKQPYNRRGSATSFIETLGERESRRAFTHSPSGTNSMPLPEMARSPKTAPLPAGVLQPPRSRGGRSLSTVLDEGTGESTSMRKVASHGTVRSASVGLEGGLRERSRREVTLPNRLKDYEA</sequence>
<evidence type="ECO:0000313" key="2">
    <source>
        <dbReference type="EMBL" id="OXG22053.1"/>
    </source>
</evidence>
<proteinExistence type="predicted"/>
<reference evidence="2 3" key="1">
    <citation type="submission" date="2017-06" db="EMBL/GenBank/DDBJ databases">
        <title>Global population genomics of the pathogenic fungus Cryptococcus neoformans var. grubii.</title>
        <authorList>
            <person name="Cuomo C."/>
            <person name="Litvintseva A."/>
            <person name="Chen Y."/>
            <person name="Young S."/>
            <person name="Zeng Q."/>
            <person name="Chapman S."/>
            <person name="Gujja S."/>
            <person name="Saif S."/>
            <person name="Birren B."/>
        </authorList>
    </citation>
    <scope>NUCLEOTIDE SEQUENCE [LARGE SCALE GENOMIC DNA]</scope>
    <source>
        <strain evidence="2 3">Tu259-1</strain>
    </source>
</reference>